<feature type="transmembrane region" description="Helical" evidence="1">
    <location>
        <begin position="7"/>
        <end position="26"/>
    </location>
</feature>
<name>A0A6A6D3L4_ZASCE</name>
<keyword evidence="1" id="KW-0472">Membrane</keyword>
<protein>
    <submittedName>
        <fullName evidence="2">Uncharacterized protein</fullName>
    </submittedName>
</protein>
<dbReference type="AlphaFoldDB" id="A0A6A6D3L4"/>
<evidence type="ECO:0000256" key="1">
    <source>
        <dbReference type="SAM" id="Phobius"/>
    </source>
</evidence>
<keyword evidence="1" id="KW-0812">Transmembrane</keyword>
<accession>A0A6A6D3L4</accession>
<dbReference type="EMBL" id="ML993581">
    <property type="protein sequence ID" value="KAF2172246.1"/>
    <property type="molecule type" value="Genomic_DNA"/>
</dbReference>
<reference evidence="2" key="1">
    <citation type="journal article" date="2020" name="Stud. Mycol.">
        <title>101 Dothideomycetes genomes: a test case for predicting lifestyles and emergence of pathogens.</title>
        <authorList>
            <person name="Haridas S."/>
            <person name="Albert R."/>
            <person name="Binder M."/>
            <person name="Bloem J."/>
            <person name="Labutti K."/>
            <person name="Salamov A."/>
            <person name="Andreopoulos B."/>
            <person name="Baker S."/>
            <person name="Barry K."/>
            <person name="Bills G."/>
            <person name="Bluhm B."/>
            <person name="Cannon C."/>
            <person name="Castanera R."/>
            <person name="Culley D."/>
            <person name="Daum C."/>
            <person name="Ezra D."/>
            <person name="Gonzalez J."/>
            <person name="Henrissat B."/>
            <person name="Kuo A."/>
            <person name="Liang C."/>
            <person name="Lipzen A."/>
            <person name="Lutzoni F."/>
            <person name="Magnuson J."/>
            <person name="Mondo S."/>
            <person name="Nolan M."/>
            <person name="Ohm R."/>
            <person name="Pangilinan J."/>
            <person name="Park H.-J."/>
            <person name="Ramirez L."/>
            <person name="Alfaro M."/>
            <person name="Sun H."/>
            <person name="Tritt A."/>
            <person name="Yoshinaga Y."/>
            <person name="Zwiers L.-H."/>
            <person name="Turgeon B."/>
            <person name="Goodwin S."/>
            <person name="Spatafora J."/>
            <person name="Crous P."/>
            <person name="Grigoriev I."/>
        </authorList>
    </citation>
    <scope>NUCLEOTIDE SEQUENCE</scope>
    <source>
        <strain evidence="2">ATCC 36951</strain>
    </source>
</reference>
<feature type="transmembrane region" description="Helical" evidence="1">
    <location>
        <begin position="87"/>
        <end position="104"/>
    </location>
</feature>
<dbReference type="GeneID" id="54557352"/>
<evidence type="ECO:0000313" key="3">
    <source>
        <dbReference type="Proteomes" id="UP000799537"/>
    </source>
</evidence>
<sequence>MPSTSQLAYIAGNGIGLVLAGLYTVAGQAHFTNRLTPGLAANINEMTHNTHKAFWFLGLGFENLKMVLGGFDLLGAAYLWRAETRRTGLLIAVVGFSGGLYGQIYNQDDLSQVGLFLGLAVAGYYLLSSSSGRPENKLE</sequence>
<evidence type="ECO:0000313" key="2">
    <source>
        <dbReference type="EMBL" id="KAF2172246.1"/>
    </source>
</evidence>
<feature type="transmembrane region" description="Helical" evidence="1">
    <location>
        <begin position="54"/>
        <end position="80"/>
    </location>
</feature>
<proteinExistence type="predicted"/>
<feature type="transmembrane region" description="Helical" evidence="1">
    <location>
        <begin position="110"/>
        <end position="127"/>
    </location>
</feature>
<dbReference type="RefSeq" id="XP_033673135.1">
    <property type="nucleotide sequence ID" value="XM_033804080.1"/>
</dbReference>
<keyword evidence="1" id="KW-1133">Transmembrane helix</keyword>
<organism evidence="2 3">
    <name type="scientific">Zasmidium cellare ATCC 36951</name>
    <dbReference type="NCBI Taxonomy" id="1080233"/>
    <lineage>
        <taxon>Eukaryota</taxon>
        <taxon>Fungi</taxon>
        <taxon>Dikarya</taxon>
        <taxon>Ascomycota</taxon>
        <taxon>Pezizomycotina</taxon>
        <taxon>Dothideomycetes</taxon>
        <taxon>Dothideomycetidae</taxon>
        <taxon>Mycosphaerellales</taxon>
        <taxon>Mycosphaerellaceae</taxon>
        <taxon>Zasmidium</taxon>
    </lineage>
</organism>
<keyword evidence="3" id="KW-1185">Reference proteome</keyword>
<gene>
    <name evidence="2" type="ORF">M409DRAFT_17483</name>
</gene>
<dbReference type="OrthoDB" id="5381614at2759"/>
<dbReference type="Proteomes" id="UP000799537">
    <property type="component" value="Unassembled WGS sequence"/>
</dbReference>